<keyword evidence="1" id="KW-0812">Transmembrane</keyword>
<dbReference type="Gene3D" id="2.60.120.1440">
    <property type="match status" value="1"/>
</dbReference>
<evidence type="ECO:0000313" key="5">
    <source>
        <dbReference type="Proteomes" id="UP000563094"/>
    </source>
</evidence>
<keyword evidence="5" id="KW-1185">Reference proteome</keyword>
<dbReference type="InterPro" id="IPR012373">
    <property type="entry name" value="Ferrdict_sens_TM"/>
</dbReference>
<dbReference type="AlphaFoldDB" id="A0A839GKZ2"/>
<feature type="domain" description="FecR protein" evidence="2">
    <location>
        <begin position="186"/>
        <end position="281"/>
    </location>
</feature>
<dbReference type="RefSeq" id="WP_182512077.1">
    <property type="nucleotide sequence ID" value="NZ_JACJIQ010000003.1"/>
</dbReference>
<keyword evidence="1" id="KW-0472">Membrane</keyword>
<accession>A0A839GKZ2</accession>
<evidence type="ECO:0000259" key="2">
    <source>
        <dbReference type="Pfam" id="PF04773"/>
    </source>
</evidence>
<feature type="domain" description="Protein FecR C-terminal" evidence="3">
    <location>
        <begin position="324"/>
        <end position="391"/>
    </location>
</feature>
<organism evidence="4 5">
    <name type="scientific">Rufibacter quisquiliarum</name>
    <dbReference type="NCBI Taxonomy" id="1549639"/>
    <lineage>
        <taxon>Bacteria</taxon>
        <taxon>Pseudomonadati</taxon>
        <taxon>Bacteroidota</taxon>
        <taxon>Cytophagia</taxon>
        <taxon>Cytophagales</taxon>
        <taxon>Hymenobacteraceae</taxon>
        <taxon>Rufibacter</taxon>
    </lineage>
</organism>
<proteinExistence type="predicted"/>
<dbReference type="Pfam" id="PF16344">
    <property type="entry name" value="FecR_C"/>
    <property type="match status" value="1"/>
</dbReference>
<dbReference type="PANTHER" id="PTHR30273">
    <property type="entry name" value="PERIPLASMIC SIGNAL SENSOR AND SIGMA FACTOR ACTIVATOR FECR-RELATED"/>
    <property type="match status" value="1"/>
</dbReference>
<dbReference type="PANTHER" id="PTHR30273:SF2">
    <property type="entry name" value="PROTEIN FECR"/>
    <property type="match status" value="1"/>
</dbReference>
<reference evidence="4 5" key="1">
    <citation type="submission" date="2020-08" db="EMBL/GenBank/DDBJ databases">
        <title>Genomic Encyclopedia of Type Strains, Phase IV (KMG-IV): sequencing the most valuable type-strain genomes for metagenomic binning, comparative biology and taxonomic classification.</title>
        <authorList>
            <person name="Goeker M."/>
        </authorList>
    </citation>
    <scope>NUCLEOTIDE SEQUENCE [LARGE SCALE GENOMIC DNA]</scope>
    <source>
        <strain evidence="4 5">DSM 29854</strain>
    </source>
</reference>
<comment type="caution">
    <text evidence="4">The sequence shown here is derived from an EMBL/GenBank/DDBJ whole genome shotgun (WGS) entry which is preliminary data.</text>
</comment>
<dbReference type="EMBL" id="JACJIQ010000003">
    <property type="protein sequence ID" value="MBA9076255.1"/>
    <property type="molecule type" value="Genomic_DNA"/>
</dbReference>
<dbReference type="FunFam" id="2.60.120.1440:FF:000001">
    <property type="entry name" value="Putative anti-sigma factor"/>
    <property type="match status" value="1"/>
</dbReference>
<keyword evidence="1" id="KW-1133">Transmembrane helix</keyword>
<dbReference type="InterPro" id="IPR032508">
    <property type="entry name" value="FecR_C"/>
</dbReference>
<evidence type="ECO:0000259" key="3">
    <source>
        <dbReference type="Pfam" id="PF16344"/>
    </source>
</evidence>
<dbReference type="Proteomes" id="UP000563094">
    <property type="component" value="Unassembled WGS sequence"/>
</dbReference>
<gene>
    <name evidence="4" type="ORF">FHS90_000959</name>
</gene>
<feature type="transmembrane region" description="Helical" evidence="1">
    <location>
        <begin position="81"/>
        <end position="105"/>
    </location>
</feature>
<evidence type="ECO:0000313" key="4">
    <source>
        <dbReference type="EMBL" id="MBA9076255.1"/>
    </source>
</evidence>
<name>A0A839GKZ2_9BACT</name>
<dbReference type="Gene3D" id="3.55.50.30">
    <property type="match status" value="1"/>
</dbReference>
<dbReference type="InterPro" id="IPR006860">
    <property type="entry name" value="FecR"/>
</dbReference>
<protein>
    <submittedName>
        <fullName evidence="4">Ferric-dicitrate binding protein FerR (Iron transport regulator)</fullName>
    </submittedName>
</protein>
<sequence>MNSKKGNKRYQDLAEKWLNGTITPEEEQEFSTWYHTDQDAPVTVTSYYAESEAEHKAKIFHAIKESINQEKESRSSRKKTFLATWISAAAVIALLLVSVGAYFSLLQEGGSSIKAVTKPHLRYKNDVPAGGEKALLTLADGQVIVLEESRDGMELEQGIAKVIKMNGSLAYNQGVKGNNNEVVYNTVSTPRGGQYQVVLADGSKVWLNAASSIRFPTAFTGKERKVQLIGEAYFEIARNTAMPFKVEAGEVEVKVLGTHFNVMAYQDEKVLETTLLEGSVQVTQAEKEQVLVPGQQAVHQYGGAGFKLKKVDVEDVTAWKNGVFLFEQSDLKQVMRQVQRWYDVEVVYEGTVPALAFTGVIPRKENVSKLLEVLEMTGGVEFEISGRTVLVHKKGN</sequence>
<dbReference type="Pfam" id="PF04773">
    <property type="entry name" value="FecR"/>
    <property type="match status" value="1"/>
</dbReference>
<dbReference type="GO" id="GO:0016989">
    <property type="term" value="F:sigma factor antagonist activity"/>
    <property type="evidence" value="ECO:0007669"/>
    <property type="project" value="TreeGrafter"/>
</dbReference>
<evidence type="ECO:0000256" key="1">
    <source>
        <dbReference type="SAM" id="Phobius"/>
    </source>
</evidence>